<dbReference type="RefSeq" id="WP_316558924.1">
    <property type="nucleotide sequence ID" value="NZ_CP131062.1"/>
</dbReference>
<name>A0AA96V8X1_9EURY</name>
<protein>
    <submittedName>
        <fullName evidence="2">Uncharacterized protein</fullName>
    </submittedName>
</protein>
<proteinExistence type="predicted"/>
<dbReference type="GeneID" id="85197602"/>
<dbReference type="EMBL" id="CP131062">
    <property type="protein sequence ID" value="WNY28917.1"/>
    <property type="molecule type" value="Genomic_DNA"/>
</dbReference>
<gene>
    <name evidence="2" type="ORF">MmiEs2_11300</name>
</gene>
<organism evidence="2 3">
    <name type="scientific">Methanimicrococcus stummii</name>
    <dbReference type="NCBI Taxonomy" id="3028294"/>
    <lineage>
        <taxon>Archaea</taxon>
        <taxon>Methanobacteriati</taxon>
        <taxon>Methanobacteriota</taxon>
        <taxon>Stenosarchaea group</taxon>
        <taxon>Methanomicrobia</taxon>
        <taxon>Methanosarcinales</taxon>
        <taxon>Methanosarcinaceae</taxon>
        <taxon>Methanimicrococcus</taxon>
    </lineage>
</organism>
<dbReference type="KEGG" id="mees:MmiEs2_11300"/>
<accession>A0AA96V8X1</accession>
<evidence type="ECO:0000256" key="1">
    <source>
        <dbReference type="SAM" id="MobiDB-lite"/>
    </source>
</evidence>
<evidence type="ECO:0000313" key="3">
    <source>
        <dbReference type="Proteomes" id="UP001302662"/>
    </source>
</evidence>
<dbReference type="AlphaFoldDB" id="A0AA96V8X1"/>
<sequence>MDKMKFESPDLTSENIEKIAALFPSVVTEKSGGGGGGGGGGGKSATVDTEACC</sequence>
<reference evidence="2 3" key="1">
    <citation type="submission" date="2023-07" db="EMBL/GenBank/DDBJ databases">
        <title>Closed genome sequence of Methanimicrococcus sp. Es2.</title>
        <authorList>
            <person name="Protasov E."/>
            <person name="Platt K."/>
            <person name="Reeh H."/>
            <person name="Poehlein A."/>
            <person name="Daniel R."/>
            <person name="Brune A."/>
        </authorList>
    </citation>
    <scope>NUCLEOTIDE SEQUENCE [LARGE SCALE GENOMIC DNA]</scope>
    <source>
        <strain evidence="2 3">Es2</strain>
    </source>
</reference>
<dbReference type="Proteomes" id="UP001302662">
    <property type="component" value="Chromosome"/>
</dbReference>
<keyword evidence="3" id="KW-1185">Reference proteome</keyword>
<evidence type="ECO:0000313" key="2">
    <source>
        <dbReference type="EMBL" id="WNY28917.1"/>
    </source>
</evidence>
<feature type="compositionally biased region" description="Gly residues" evidence="1">
    <location>
        <begin position="31"/>
        <end position="43"/>
    </location>
</feature>
<feature type="region of interest" description="Disordered" evidence="1">
    <location>
        <begin position="30"/>
        <end position="53"/>
    </location>
</feature>